<feature type="chain" id="PRO_5002429877" evidence="1">
    <location>
        <begin position="22"/>
        <end position="442"/>
    </location>
</feature>
<reference evidence="2 3" key="1">
    <citation type="submission" date="2015-04" db="EMBL/GenBank/DDBJ databases">
        <title>Whole genome shotgun sequence of Flavihumibacter petaseus NBRC 106054.</title>
        <authorList>
            <person name="Miyazawa S."/>
            <person name="Hosoyama A."/>
            <person name="Hashimoto M."/>
            <person name="Noguchi M."/>
            <person name="Tsuchikane K."/>
            <person name="Ohji S."/>
            <person name="Yamazoe A."/>
            <person name="Ichikawa N."/>
            <person name="Kimura A."/>
            <person name="Fujita N."/>
        </authorList>
    </citation>
    <scope>NUCLEOTIDE SEQUENCE [LARGE SCALE GENOMIC DNA]</scope>
    <source>
        <strain evidence="2 3">NBRC 106054</strain>
    </source>
</reference>
<dbReference type="SUPFAM" id="SSF50494">
    <property type="entry name" value="Trypsin-like serine proteases"/>
    <property type="match status" value="1"/>
</dbReference>
<proteinExistence type="predicted"/>
<dbReference type="RefSeq" id="WP_052955450.1">
    <property type="nucleotide sequence ID" value="NZ_BBWV01000001.1"/>
</dbReference>
<feature type="signal peptide" evidence="1">
    <location>
        <begin position="1"/>
        <end position="21"/>
    </location>
</feature>
<gene>
    <name evidence="2" type="ORF">FPE01S_01_04120</name>
</gene>
<dbReference type="EMBL" id="BBWV01000001">
    <property type="protein sequence ID" value="GAO41400.1"/>
    <property type="molecule type" value="Genomic_DNA"/>
</dbReference>
<dbReference type="GO" id="GO:0006508">
    <property type="term" value="P:proteolysis"/>
    <property type="evidence" value="ECO:0007669"/>
    <property type="project" value="InterPro"/>
</dbReference>
<accession>A0A0E9MWC1</accession>
<protein>
    <submittedName>
        <fullName evidence="2">Peptidase S1 family protein</fullName>
    </submittedName>
</protein>
<dbReference type="PANTHER" id="PTHR22939:SF129">
    <property type="entry name" value="SERINE PROTEASE HTRA2, MITOCHONDRIAL"/>
    <property type="match status" value="1"/>
</dbReference>
<dbReference type="Pfam" id="PF13365">
    <property type="entry name" value="Trypsin_2"/>
    <property type="match status" value="1"/>
</dbReference>
<keyword evidence="3" id="KW-1185">Reference proteome</keyword>
<dbReference type="GO" id="GO:0004252">
    <property type="term" value="F:serine-type endopeptidase activity"/>
    <property type="evidence" value="ECO:0007669"/>
    <property type="project" value="InterPro"/>
</dbReference>
<dbReference type="Proteomes" id="UP000033121">
    <property type="component" value="Unassembled WGS sequence"/>
</dbReference>
<dbReference type="InterPro" id="IPR009003">
    <property type="entry name" value="Peptidase_S1_PA"/>
</dbReference>
<dbReference type="AlphaFoldDB" id="A0A0E9MWC1"/>
<dbReference type="Gene3D" id="2.40.10.120">
    <property type="match status" value="1"/>
</dbReference>
<dbReference type="STRING" id="1220578.FPE01S_01_04120"/>
<comment type="caution">
    <text evidence="2">The sequence shown here is derived from an EMBL/GenBank/DDBJ whole genome shotgun (WGS) entry which is preliminary data.</text>
</comment>
<name>A0A0E9MWC1_9BACT</name>
<dbReference type="InterPro" id="IPR001940">
    <property type="entry name" value="Peptidase_S1C"/>
</dbReference>
<evidence type="ECO:0000256" key="1">
    <source>
        <dbReference type="SAM" id="SignalP"/>
    </source>
</evidence>
<organism evidence="2 3">
    <name type="scientific">Flavihumibacter petaseus NBRC 106054</name>
    <dbReference type="NCBI Taxonomy" id="1220578"/>
    <lineage>
        <taxon>Bacteria</taxon>
        <taxon>Pseudomonadati</taxon>
        <taxon>Bacteroidota</taxon>
        <taxon>Chitinophagia</taxon>
        <taxon>Chitinophagales</taxon>
        <taxon>Chitinophagaceae</taxon>
        <taxon>Flavihumibacter</taxon>
    </lineage>
</organism>
<dbReference type="PANTHER" id="PTHR22939">
    <property type="entry name" value="SERINE PROTEASE FAMILY S1C HTRA-RELATED"/>
    <property type="match status" value="1"/>
</dbReference>
<dbReference type="PRINTS" id="PR00834">
    <property type="entry name" value="PROTEASES2C"/>
</dbReference>
<keyword evidence="1" id="KW-0732">Signal</keyword>
<evidence type="ECO:0000313" key="3">
    <source>
        <dbReference type="Proteomes" id="UP000033121"/>
    </source>
</evidence>
<evidence type="ECO:0000313" key="2">
    <source>
        <dbReference type="EMBL" id="GAO41400.1"/>
    </source>
</evidence>
<sequence length="442" mass="47096">MRTSKPALCFAILALSFSASFSQTVKVSANPSNAKLALNSSSTSDYVKVKARQTNTGVLAYLDGYITSGLMATELDGKNVSEYTIKLNKVNKLPKDFNSRKIEFTKLKISDDKEAITPLVTMVKTTMSSAGYKMVGTNSLFNNKSDAPDLAVGGEILWVSTETAGRGFQASILVHWSVYSMAKETVVYEVTTGGFSDSRKRGTVVDEMTQAVKDAINGLIYDAKFQDLAIKKSEAVAATPKDAIVVGKVPVKKYDNYSALIKESLGSVVTVKTNFGIGSGFIVSTDGYILTNDHVINSAEKIEVIFDNGFSFEAKLVRTNESKDVAVIKISGNGFKPLPINPATELATTGSEVFAIGTPENIKLGQTVTKGIISGKREIEEKVFLQTDVAINSGNSGGPLINSSTGEVIGIVAAKIKAKGVEGLGFAIPMADALKALNITFE</sequence>
<dbReference type="OrthoDB" id="265200at2"/>